<dbReference type="GO" id="GO:0030151">
    <property type="term" value="F:molybdenum ion binding"/>
    <property type="evidence" value="ECO:0007669"/>
    <property type="project" value="InterPro"/>
</dbReference>
<reference evidence="2 3" key="1">
    <citation type="submission" date="2020-05" db="EMBL/GenBank/DDBJ databases">
        <title>Gimesia benthica sp. nov., a novel planctomycete isolated from a deep-sea water sample of the Northwest Indian Ocean.</title>
        <authorList>
            <person name="Wang J."/>
            <person name="Ruan C."/>
            <person name="Song L."/>
            <person name="Zhu Y."/>
            <person name="Li A."/>
            <person name="Zheng X."/>
            <person name="Wang L."/>
            <person name="Lu Z."/>
            <person name="Huang Y."/>
            <person name="Du W."/>
            <person name="Zhou Y."/>
            <person name="Huang L."/>
            <person name="Dai X."/>
        </authorList>
    </citation>
    <scope>NUCLEOTIDE SEQUENCE [LARGE SCALE GENOMIC DNA]</scope>
    <source>
        <strain evidence="2 3">YYQ-30</strain>
    </source>
</reference>
<comment type="caution">
    <text evidence="2">The sequence shown here is derived from an EMBL/GenBank/DDBJ whole genome shotgun (WGS) entry which is preliminary data.</text>
</comment>
<evidence type="ECO:0000259" key="1">
    <source>
        <dbReference type="PROSITE" id="PS51340"/>
    </source>
</evidence>
<dbReference type="InterPro" id="IPR005302">
    <property type="entry name" value="MoCF_Sase_C"/>
</dbReference>
<evidence type="ECO:0000313" key="2">
    <source>
        <dbReference type="EMBL" id="NNU81224.1"/>
    </source>
</evidence>
<dbReference type="Gene3D" id="2.40.33.20">
    <property type="entry name" value="PK beta-barrel domain-like"/>
    <property type="match status" value="1"/>
</dbReference>
<keyword evidence="3" id="KW-1185">Reference proteome</keyword>
<dbReference type="GO" id="GO:0003824">
    <property type="term" value="F:catalytic activity"/>
    <property type="evidence" value="ECO:0007669"/>
    <property type="project" value="InterPro"/>
</dbReference>
<gene>
    <name evidence="2" type="ORF">HMH01_12335</name>
</gene>
<dbReference type="AlphaFoldDB" id="A0A849L4W3"/>
<evidence type="ECO:0000313" key="3">
    <source>
        <dbReference type="Proteomes" id="UP000572377"/>
    </source>
</evidence>
<dbReference type="EMBL" id="JABFBC010000002">
    <property type="protein sequence ID" value="NNU81224.1"/>
    <property type="molecule type" value="Genomic_DNA"/>
</dbReference>
<dbReference type="PANTHER" id="PTHR36930">
    <property type="entry name" value="METAL-SULFUR CLUSTER BIOSYNTHESIS PROTEINS YUAD-RELATED"/>
    <property type="match status" value="1"/>
</dbReference>
<sequence length="161" mass="16760">MDSLADLMARVAQPGLLVWIGLRPARREPMVAVPRAEITAGGLAGDRTTRPGPRAVTLIQAEHLPVIAALSANPRVHYAQMRRNLAVSGLNLAAMRGRCLSLGTVVLRVTGPCAPCSRMEEALGPGGYTAMRGHGGVTAEVVTPGLVRVGDRVVALPGTDA</sequence>
<name>A0A849L4W3_9RHOB</name>
<accession>A0A849L4W3</accession>
<dbReference type="Proteomes" id="UP000572377">
    <property type="component" value="Unassembled WGS sequence"/>
</dbReference>
<protein>
    <submittedName>
        <fullName evidence="2">MOSC domain-containing protein</fullName>
    </submittedName>
</protein>
<dbReference type="InterPro" id="IPR052716">
    <property type="entry name" value="MOSC_domain"/>
</dbReference>
<dbReference type="Pfam" id="PF03473">
    <property type="entry name" value="MOSC"/>
    <property type="match status" value="1"/>
</dbReference>
<dbReference type="SUPFAM" id="SSF50800">
    <property type="entry name" value="PK beta-barrel domain-like"/>
    <property type="match status" value="1"/>
</dbReference>
<dbReference type="PROSITE" id="PS51340">
    <property type="entry name" value="MOSC"/>
    <property type="match status" value="1"/>
</dbReference>
<proteinExistence type="predicted"/>
<dbReference type="GO" id="GO:0030170">
    <property type="term" value="F:pyridoxal phosphate binding"/>
    <property type="evidence" value="ECO:0007669"/>
    <property type="project" value="InterPro"/>
</dbReference>
<feature type="domain" description="MOSC" evidence="1">
    <location>
        <begin position="23"/>
        <end position="156"/>
    </location>
</feature>
<dbReference type="PANTHER" id="PTHR36930:SF1">
    <property type="entry name" value="MOSC DOMAIN-CONTAINING PROTEIN"/>
    <property type="match status" value="1"/>
</dbReference>
<organism evidence="2 3">
    <name type="scientific">Halovulum dunhuangense</name>
    <dbReference type="NCBI Taxonomy" id="1505036"/>
    <lineage>
        <taxon>Bacteria</taxon>
        <taxon>Pseudomonadati</taxon>
        <taxon>Pseudomonadota</taxon>
        <taxon>Alphaproteobacteria</taxon>
        <taxon>Rhodobacterales</taxon>
        <taxon>Paracoccaceae</taxon>
        <taxon>Halovulum</taxon>
    </lineage>
</organism>
<dbReference type="RefSeq" id="WP_171325989.1">
    <property type="nucleotide sequence ID" value="NZ_JABFBC010000002.1"/>
</dbReference>
<dbReference type="InterPro" id="IPR011037">
    <property type="entry name" value="Pyrv_Knase-like_insert_dom_sf"/>
</dbReference>